<comment type="caution">
    <text evidence="1">The sequence shown here is derived from an EMBL/GenBank/DDBJ whole genome shotgun (WGS) entry which is preliminary data.</text>
</comment>
<dbReference type="Proteomes" id="UP000549250">
    <property type="component" value="Unassembled WGS sequence"/>
</dbReference>
<accession>A0A839T1Y3</accession>
<dbReference type="AlphaFoldDB" id="A0A839T1Y3"/>
<dbReference type="EMBL" id="JACHXI010000001">
    <property type="protein sequence ID" value="MBB3101753.1"/>
    <property type="molecule type" value="Genomic_DNA"/>
</dbReference>
<organism evidence="1 2">
    <name type="scientific">Azomonas macrocytogenes</name>
    <name type="common">Azotobacter macrocytogenes</name>
    <dbReference type="NCBI Taxonomy" id="69962"/>
    <lineage>
        <taxon>Bacteria</taxon>
        <taxon>Pseudomonadati</taxon>
        <taxon>Pseudomonadota</taxon>
        <taxon>Gammaproteobacteria</taxon>
        <taxon>Pseudomonadales</taxon>
        <taxon>Pseudomonadaceae</taxon>
        <taxon>Azomonas</taxon>
    </lineage>
</organism>
<sequence length="34" mass="3769">MLSTIFLDTPLAIFIEAMEPDGEAGQDSFQVRLL</sequence>
<evidence type="ECO:0000313" key="1">
    <source>
        <dbReference type="EMBL" id="MBB3101753.1"/>
    </source>
</evidence>
<gene>
    <name evidence="1" type="ORF">FHR87_000113</name>
</gene>
<name>A0A839T1Y3_AZOMA</name>
<keyword evidence="2" id="KW-1185">Reference proteome</keyword>
<evidence type="ECO:0000313" key="2">
    <source>
        <dbReference type="Proteomes" id="UP000549250"/>
    </source>
</evidence>
<protein>
    <submittedName>
        <fullName evidence="1">Uncharacterized protein</fullName>
    </submittedName>
</protein>
<reference evidence="1 2" key="1">
    <citation type="submission" date="2020-08" db="EMBL/GenBank/DDBJ databases">
        <title>Genomic Encyclopedia of Type Strains, Phase III (KMG-III): the genomes of soil and plant-associated and newly described type strains.</title>
        <authorList>
            <person name="Whitman W."/>
        </authorList>
    </citation>
    <scope>NUCLEOTIDE SEQUENCE [LARGE SCALE GENOMIC DNA]</scope>
    <source>
        <strain evidence="1 2">CECT 4462</strain>
    </source>
</reference>
<proteinExistence type="predicted"/>